<dbReference type="EMBL" id="SOQX01000001">
    <property type="protein sequence ID" value="TDY04078.1"/>
    <property type="molecule type" value="Genomic_DNA"/>
</dbReference>
<feature type="domain" description="Phosphoribosyltransferase" evidence="2">
    <location>
        <begin position="146"/>
        <end position="226"/>
    </location>
</feature>
<evidence type="ECO:0000256" key="1">
    <source>
        <dbReference type="ARBA" id="ARBA00008007"/>
    </source>
</evidence>
<dbReference type="CDD" id="cd06223">
    <property type="entry name" value="PRTases_typeI"/>
    <property type="match status" value="1"/>
</dbReference>
<dbReference type="Pfam" id="PF18912">
    <property type="entry name" value="DZR_2"/>
    <property type="match status" value="1"/>
</dbReference>
<dbReference type="PANTHER" id="PTHR47505:SF1">
    <property type="entry name" value="DNA UTILIZATION PROTEIN YHGH"/>
    <property type="match status" value="1"/>
</dbReference>
<evidence type="ECO:0000259" key="3">
    <source>
        <dbReference type="Pfam" id="PF18912"/>
    </source>
</evidence>
<dbReference type="Proteomes" id="UP000294914">
    <property type="component" value="Unassembled WGS sequence"/>
</dbReference>
<comment type="caution">
    <text evidence="4">The sequence shown here is derived from an EMBL/GenBank/DDBJ whole genome shotgun (WGS) entry which is preliminary data.</text>
</comment>
<dbReference type="InterPro" id="IPR029057">
    <property type="entry name" value="PRTase-like"/>
</dbReference>
<accession>A0A4R8ITW2</accession>
<sequence length="231" mass="26134">MNNWLNFDLFRPGCWLCHTPLTGDSPLCPACFTLLPRNQHACRRCALPTAPGQILCGHCLSHPPVYQHSLIPFIYAPPLDQLITRLKFQQRLPYARLLGVLLGQSLPAARLQSLDALLPVPLHPRRLRERGYNQSLEIGRFIARQCGLPLLTRHTHRRRHTEAQSRLALEQRRRNLRQAFYTDADLRGRAIGIIDDVVTSGHTVNELARCLRRAGAESITVIAVARADSPR</sequence>
<dbReference type="Gene3D" id="3.40.50.2020">
    <property type="match status" value="1"/>
</dbReference>
<keyword evidence="5" id="KW-1185">Reference proteome</keyword>
<evidence type="ECO:0000259" key="2">
    <source>
        <dbReference type="Pfam" id="PF00156"/>
    </source>
</evidence>
<dbReference type="PANTHER" id="PTHR47505">
    <property type="entry name" value="DNA UTILIZATION PROTEIN YHGH"/>
    <property type="match status" value="1"/>
</dbReference>
<evidence type="ECO:0000313" key="4">
    <source>
        <dbReference type="EMBL" id="TDY04078.1"/>
    </source>
</evidence>
<reference evidence="4 5" key="1">
    <citation type="submission" date="2019-03" db="EMBL/GenBank/DDBJ databases">
        <title>Genomic Encyclopedia of Type Strains, Phase IV (KMG-IV): sequencing the most valuable type-strain genomes for metagenomic binning, comparative biology and taxonomic classification.</title>
        <authorList>
            <person name="Goeker M."/>
        </authorList>
    </citation>
    <scope>NUCLEOTIDE SEQUENCE [LARGE SCALE GENOMIC DNA]</scope>
    <source>
        <strain evidence="4 5">DSM 16326</strain>
    </source>
</reference>
<dbReference type="InterPro" id="IPR044005">
    <property type="entry name" value="DZR_2"/>
</dbReference>
<dbReference type="AlphaFoldDB" id="A0A4R8ITW2"/>
<dbReference type="InterPro" id="IPR000836">
    <property type="entry name" value="PRTase_dom"/>
</dbReference>
<name>A0A4R8ITW2_9GAMM</name>
<dbReference type="Pfam" id="PF00156">
    <property type="entry name" value="Pribosyltran"/>
    <property type="match status" value="1"/>
</dbReference>
<evidence type="ECO:0000313" key="5">
    <source>
        <dbReference type="Proteomes" id="UP000294914"/>
    </source>
</evidence>
<dbReference type="InterPro" id="IPR051910">
    <property type="entry name" value="ComF/GntX_DNA_util-trans"/>
</dbReference>
<feature type="domain" description="Double zinc ribbon" evidence="3">
    <location>
        <begin position="9"/>
        <end position="60"/>
    </location>
</feature>
<organism evidence="4 5">
    <name type="scientific">Thiohalophilus thiocyanatoxydans</name>
    <dbReference type="NCBI Taxonomy" id="381308"/>
    <lineage>
        <taxon>Bacteria</taxon>
        <taxon>Pseudomonadati</taxon>
        <taxon>Pseudomonadota</taxon>
        <taxon>Gammaproteobacteria</taxon>
        <taxon>Thiohalomonadales</taxon>
        <taxon>Thiohalophilaceae</taxon>
        <taxon>Thiohalophilus</taxon>
    </lineage>
</organism>
<gene>
    <name evidence="4" type="ORF">EDC23_0450</name>
</gene>
<comment type="similarity">
    <text evidence="1">Belongs to the ComF/GntX family.</text>
</comment>
<dbReference type="SUPFAM" id="SSF53271">
    <property type="entry name" value="PRTase-like"/>
    <property type="match status" value="1"/>
</dbReference>
<dbReference type="RefSeq" id="WP_166668749.1">
    <property type="nucleotide sequence ID" value="NZ_SOQX01000001.1"/>
</dbReference>
<protein>
    <submittedName>
        <fullName evidence="4">ComF family protein</fullName>
    </submittedName>
</protein>
<proteinExistence type="inferred from homology"/>